<dbReference type="AlphaFoldDB" id="A0A8J4A7A1"/>
<dbReference type="EMBL" id="BOPO01000006">
    <property type="protein sequence ID" value="GIL25500.1"/>
    <property type="molecule type" value="Genomic_DNA"/>
</dbReference>
<evidence type="ECO:0000313" key="1">
    <source>
        <dbReference type="EMBL" id="GIL25500.1"/>
    </source>
</evidence>
<gene>
    <name evidence="1" type="ORF">NUM_07550</name>
</gene>
<protein>
    <submittedName>
        <fullName evidence="1">Uncharacterized protein</fullName>
    </submittedName>
</protein>
<name>A0A8J4A7A1_9ACTN</name>
<comment type="caution">
    <text evidence="1">The sequence shown here is derived from an EMBL/GenBank/DDBJ whole genome shotgun (WGS) entry which is preliminary data.</text>
</comment>
<accession>A0A8J4A7A1</accession>
<keyword evidence="2" id="KW-1185">Reference proteome</keyword>
<evidence type="ECO:0000313" key="2">
    <source>
        <dbReference type="Proteomes" id="UP000614996"/>
    </source>
</evidence>
<proteinExistence type="predicted"/>
<reference evidence="2" key="1">
    <citation type="journal article" date="2021" name="Int. J. Syst. Evol. Microbiol.">
        <title>Actinocatenispora comari sp. nov., an endophytic actinomycete isolated from aerial parts of Comarum salesowianum.</title>
        <authorList>
            <person name="Oyunbileg N."/>
            <person name="Iizaka Y."/>
            <person name="Hamada M."/>
            <person name="Davaapurev B.O."/>
            <person name="Fukumoto A."/>
            <person name="Tsetseg B."/>
            <person name="Kato F."/>
            <person name="Tamura T."/>
            <person name="Batkhuu J."/>
            <person name="Anzai Y."/>
        </authorList>
    </citation>
    <scope>NUCLEOTIDE SEQUENCE [LARGE SCALE GENOMIC DNA]</scope>
    <source>
        <strain evidence="2">NUM-2625</strain>
    </source>
</reference>
<organism evidence="1 2">
    <name type="scientific">Actinocatenispora comari</name>
    <dbReference type="NCBI Taxonomy" id="2807577"/>
    <lineage>
        <taxon>Bacteria</taxon>
        <taxon>Bacillati</taxon>
        <taxon>Actinomycetota</taxon>
        <taxon>Actinomycetes</taxon>
        <taxon>Micromonosporales</taxon>
        <taxon>Micromonosporaceae</taxon>
        <taxon>Actinocatenispora</taxon>
    </lineage>
</organism>
<sequence>MLFQNPDDLTLSYASWHDDGRVDWASLHEFGMCADNAHIAGVLQAQLAALSACLPDLGDLAPAAPGTAPLARASSPRCDCGCPLHHGCPRRTWNTARCRCALHCTTQPTSFISRAWNRLLFLDTNDSRLLTTIWSSPGRISWGSCIQVTARDDDWSTSAVVQPQMAAIAACLRNIRPDLAY</sequence>
<dbReference type="Proteomes" id="UP000614996">
    <property type="component" value="Unassembled WGS sequence"/>
</dbReference>